<dbReference type="Proteomes" id="UP000199072">
    <property type="component" value="Unassembled WGS sequence"/>
</dbReference>
<feature type="chain" id="PRO_5011706892" description="DUF5045 domain-containing protein" evidence="1">
    <location>
        <begin position="20"/>
        <end position="258"/>
    </location>
</feature>
<keyword evidence="3" id="KW-1185">Reference proteome</keyword>
<evidence type="ECO:0000256" key="1">
    <source>
        <dbReference type="SAM" id="SignalP"/>
    </source>
</evidence>
<accession>A0A1G7N7H4</accession>
<evidence type="ECO:0000313" key="2">
    <source>
        <dbReference type="EMBL" id="SDF69837.1"/>
    </source>
</evidence>
<keyword evidence="1" id="KW-0732">Signal</keyword>
<gene>
    <name evidence="2" type="ORF">SAMN05216464_12511</name>
</gene>
<organism evidence="2 3">
    <name type="scientific">Mucilaginibacter pineti</name>
    <dbReference type="NCBI Taxonomy" id="1391627"/>
    <lineage>
        <taxon>Bacteria</taxon>
        <taxon>Pseudomonadati</taxon>
        <taxon>Bacteroidota</taxon>
        <taxon>Sphingobacteriia</taxon>
        <taxon>Sphingobacteriales</taxon>
        <taxon>Sphingobacteriaceae</taxon>
        <taxon>Mucilaginibacter</taxon>
    </lineage>
</organism>
<dbReference type="OrthoDB" id="1265092at2"/>
<protein>
    <recommendedName>
        <fullName evidence="4">DUF5045 domain-containing protein</fullName>
    </recommendedName>
</protein>
<evidence type="ECO:0000313" key="3">
    <source>
        <dbReference type="Proteomes" id="UP000199072"/>
    </source>
</evidence>
<sequence>MKKLSMFLLLGLTLQQASAQMVINDQSVRYQQERMVFKQWDKNKFTPTHGFLWLNPYYWLTWALHPGYPDNDLRPLGPSGPQTQRLALVGVLNSTENSYKLQADTLRNSALSEIANQSGLVAPADPLWLLYYSKELKPVTDHSAASILSPLPAVVQQKVVAEGLYDWYAKELDMLKERLDGARSTTLDRGARILAYHRMLLEYRVLAATWATRISAAAMTIQMTDQQNKVRANQVPIDSWTPATDVTIARKVLADRKY</sequence>
<proteinExistence type="predicted"/>
<dbReference type="AlphaFoldDB" id="A0A1G7N7H4"/>
<dbReference type="RefSeq" id="WP_091157246.1">
    <property type="nucleotide sequence ID" value="NZ_FNAI01000025.1"/>
</dbReference>
<name>A0A1G7N7H4_9SPHI</name>
<dbReference type="STRING" id="1391627.SAMN05216464_12511"/>
<dbReference type="EMBL" id="FNAI01000025">
    <property type="protein sequence ID" value="SDF69837.1"/>
    <property type="molecule type" value="Genomic_DNA"/>
</dbReference>
<reference evidence="2 3" key="1">
    <citation type="submission" date="2016-10" db="EMBL/GenBank/DDBJ databases">
        <authorList>
            <person name="de Groot N.N."/>
        </authorList>
    </citation>
    <scope>NUCLEOTIDE SEQUENCE [LARGE SCALE GENOMIC DNA]</scope>
    <source>
        <strain evidence="2 3">47C3B</strain>
    </source>
</reference>
<evidence type="ECO:0008006" key="4">
    <source>
        <dbReference type="Google" id="ProtNLM"/>
    </source>
</evidence>
<feature type="signal peptide" evidence="1">
    <location>
        <begin position="1"/>
        <end position="19"/>
    </location>
</feature>